<dbReference type="OrthoDB" id="9808480at2"/>
<dbReference type="PROSITE" id="PS50937">
    <property type="entry name" value="HTH_MERR_2"/>
    <property type="match status" value="1"/>
</dbReference>
<evidence type="ECO:0000256" key="3">
    <source>
        <dbReference type="ARBA" id="ARBA00023163"/>
    </source>
</evidence>
<dbReference type="SMART" id="SM00422">
    <property type="entry name" value="HTH_MERR"/>
    <property type="match status" value="1"/>
</dbReference>
<dbReference type="InterPro" id="IPR015358">
    <property type="entry name" value="Tscrpt_reg_MerR_DNA-bd"/>
</dbReference>
<dbReference type="PANTHER" id="PTHR30204">
    <property type="entry name" value="REDOX-CYCLING DRUG-SENSING TRANSCRIPTIONAL ACTIVATOR SOXR"/>
    <property type="match status" value="1"/>
</dbReference>
<evidence type="ECO:0000259" key="4">
    <source>
        <dbReference type="PROSITE" id="PS50937"/>
    </source>
</evidence>
<dbReference type="Pfam" id="PF09278">
    <property type="entry name" value="MerR-DNA-bind"/>
    <property type="match status" value="1"/>
</dbReference>
<keyword evidence="2" id="KW-0238">DNA-binding</keyword>
<gene>
    <name evidence="5" type="ORF">ATO7_11748</name>
</gene>
<dbReference type="InterPro" id="IPR047057">
    <property type="entry name" value="MerR_fam"/>
</dbReference>
<dbReference type="SUPFAM" id="SSF46955">
    <property type="entry name" value="Putative DNA-binding domain"/>
    <property type="match status" value="1"/>
</dbReference>
<organism evidence="5 6">
    <name type="scientific">Oceanococcus atlanticus</name>
    <dbReference type="NCBI Taxonomy" id="1317117"/>
    <lineage>
        <taxon>Bacteria</taxon>
        <taxon>Pseudomonadati</taxon>
        <taxon>Pseudomonadota</taxon>
        <taxon>Gammaproteobacteria</taxon>
        <taxon>Chromatiales</taxon>
        <taxon>Oceanococcaceae</taxon>
        <taxon>Oceanococcus</taxon>
    </lineage>
</organism>
<reference evidence="5 6" key="1">
    <citation type="submission" date="2013-04" db="EMBL/GenBank/DDBJ databases">
        <title>Oceanococcus atlanticus 22II-S10r2 Genome Sequencing.</title>
        <authorList>
            <person name="Lai Q."/>
            <person name="Li G."/>
            <person name="Shao Z."/>
        </authorList>
    </citation>
    <scope>NUCLEOTIDE SEQUENCE [LARGE SCALE GENOMIC DNA]</scope>
    <source>
        <strain evidence="5 6">22II-S10r2</strain>
    </source>
</reference>
<name>A0A1Y1SCB1_9GAMM</name>
<dbReference type="Proteomes" id="UP000192342">
    <property type="component" value="Unassembled WGS sequence"/>
</dbReference>
<dbReference type="Gene3D" id="1.10.1660.10">
    <property type="match status" value="1"/>
</dbReference>
<evidence type="ECO:0000313" key="5">
    <source>
        <dbReference type="EMBL" id="ORE85965.1"/>
    </source>
</evidence>
<accession>A0A1Y1SCB1</accession>
<dbReference type="GO" id="GO:0003700">
    <property type="term" value="F:DNA-binding transcription factor activity"/>
    <property type="evidence" value="ECO:0007669"/>
    <property type="project" value="InterPro"/>
</dbReference>
<dbReference type="Pfam" id="PF00376">
    <property type="entry name" value="MerR"/>
    <property type="match status" value="1"/>
</dbReference>
<dbReference type="PANTHER" id="PTHR30204:SF97">
    <property type="entry name" value="MERR FAMILY REGULATORY PROTEIN"/>
    <property type="match status" value="1"/>
</dbReference>
<dbReference type="STRING" id="1317117.ATO7_11748"/>
<comment type="caution">
    <text evidence="5">The sequence shown here is derived from an EMBL/GenBank/DDBJ whole genome shotgun (WGS) entry which is preliminary data.</text>
</comment>
<evidence type="ECO:0000256" key="1">
    <source>
        <dbReference type="ARBA" id="ARBA00023015"/>
    </source>
</evidence>
<evidence type="ECO:0000313" key="6">
    <source>
        <dbReference type="Proteomes" id="UP000192342"/>
    </source>
</evidence>
<dbReference type="AlphaFoldDB" id="A0A1Y1SCB1"/>
<sequence>MDISQVARQSGLPASTLRYYEDKGLIRSLGRHGLRRVFGPQILDQLALISLGRAAGFSLDEIRQMFTPKGQPQIDRQQLRNKADELDRQIRRLTAMRDGLVHAAACPAQDHLACPKFQRLLNLASAKGKRAKPA</sequence>
<dbReference type="InterPro" id="IPR000551">
    <property type="entry name" value="MerR-type_HTH_dom"/>
</dbReference>
<proteinExistence type="predicted"/>
<keyword evidence="6" id="KW-1185">Reference proteome</keyword>
<keyword evidence="1" id="KW-0805">Transcription regulation</keyword>
<feature type="domain" description="HTH merR-type" evidence="4">
    <location>
        <begin position="1"/>
        <end position="68"/>
    </location>
</feature>
<dbReference type="EMBL" id="AQQV01000003">
    <property type="protein sequence ID" value="ORE85965.1"/>
    <property type="molecule type" value="Genomic_DNA"/>
</dbReference>
<dbReference type="InterPro" id="IPR009061">
    <property type="entry name" value="DNA-bd_dom_put_sf"/>
</dbReference>
<protein>
    <submittedName>
        <fullName evidence="5">MerR family transcriptional regulator</fullName>
    </submittedName>
</protein>
<dbReference type="CDD" id="cd04781">
    <property type="entry name" value="HTH_MerR-like_sg6"/>
    <property type="match status" value="1"/>
</dbReference>
<evidence type="ECO:0000256" key="2">
    <source>
        <dbReference type="ARBA" id="ARBA00023125"/>
    </source>
</evidence>
<keyword evidence="3" id="KW-0804">Transcription</keyword>
<dbReference type="GO" id="GO:0003677">
    <property type="term" value="F:DNA binding"/>
    <property type="evidence" value="ECO:0007669"/>
    <property type="project" value="UniProtKB-KW"/>
</dbReference>